<sequence>MDAYFFRRCVNPMGRWRRFWTDSFYSPSMYMYFDGKLKSEKELEELLFRDLHPAKAKDPIELHHLEKNIRFTSWVRNAYMQKKFGNSEILKKAEKDLKMYADRLPSLDEVNSLFKLRNWNRKPKGSENSLQLRLIQEYENGSGTKCESWGLEELLESIGCCIHGMNEFNLYCERNFVYEFFTSDYANALHKHLLQVSRSIATKEGKSTVTILEIGAGTGKLTNYLNSIRVKNDPALKFVATDTGTWAAKHKYKRVNGVSVEKYDYKTALEKFQPDIVLCSWMPLGEDWTQEIRNTQSVKEYILIGEIDDGCCGHPWRTWGHVNATNNMYKFAKNKGNDSVNDGKSVDIFHWMGRSKEAKQYEQSPTTQTAPLYAKDGFSRVELPISHLQLSRYDRQHYAANSHTIRFTRREKK</sequence>
<organism evidence="1">
    <name type="scientific">Mucochytrium quahogii</name>
    <dbReference type="NCBI Taxonomy" id="96639"/>
    <lineage>
        <taxon>Eukaryota</taxon>
        <taxon>Sar</taxon>
        <taxon>Stramenopiles</taxon>
        <taxon>Bigyra</taxon>
        <taxon>Labyrinthulomycetes</taxon>
        <taxon>Thraustochytrida</taxon>
        <taxon>Thraustochytriidae</taxon>
        <taxon>Mucochytrium</taxon>
    </lineage>
</organism>
<dbReference type="EMBL" id="HBHK01015968">
    <property type="protein sequence ID" value="CAD9688809.1"/>
    <property type="molecule type" value="Transcribed_RNA"/>
</dbReference>
<protein>
    <recommendedName>
        <fullName evidence="3">Methyltransferase domain-containing protein</fullName>
    </recommendedName>
</protein>
<dbReference type="SUPFAM" id="SSF53335">
    <property type="entry name" value="S-adenosyl-L-methionine-dependent methyltransferases"/>
    <property type="match status" value="1"/>
</dbReference>
<accession>A0A7S2WHF1</accession>
<evidence type="ECO:0000313" key="2">
    <source>
        <dbReference type="EMBL" id="CAD9688812.1"/>
    </source>
</evidence>
<reference evidence="1" key="1">
    <citation type="submission" date="2021-01" db="EMBL/GenBank/DDBJ databases">
        <authorList>
            <person name="Corre E."/>
            <person name="Pelletier E."/>
            <person name="Niang G."/>
            <person name="Scheremetjew M."/>
            <person name="Finn R."/>
            <person name="Kale V."/>
            <person name="Holt S."/>
            <person name="Cochrane G."/>
            <person name="Meng A."/>
            <person name="Brown T."/>
            <person name="Cohen L."/>
        </authorList>
    </citation>
    <scope>NUCLEOTIDE SEQUENCE</scope>
    <source>
        <strain evidence="1">NY070348D</strain>
    </source>
</reference>
<dbReference type="AlphaFoldDB" id="A0A7S2WHF1"/>
<evidence type="ECO:0008006" key="3">
    <source>
        <dbReference type="Google" id="ProtNLM"/>
    </source>
</evidence>
<name>A0A7S2WHF1_9STRA</name>
<evidence type="ECO:0000313" key="1">
    <source>
        <dbReference type="EMBL" id="CAD9688809.1"/>
    </source>
</evidence>
<dbReference type="EMBL" id="HBHK01015969">
    <property type="protein sequence ID" value="CAD9688812.1"/>
    <property type="molecule type" value="Transcribed_RNA"/>
</dbReference>
<gene>
    <name evidence="1" type="ORF">QSP1433_LOCUS10020</name>
    <name evidence="2" type="ORF">QSP1433_LOCUS10021</name>
</gene>
<dbReference type="InterPro" id="IPR029063">
    <property type="entry name" value="SAM-dependent_MTases_sf"/>
</dbReference>
<proteinExistence type="predicted"/>